<dbReference type="InterPro" id="IPR013249">
    <property type="entry name" value="RNA_pol_sigma70_r4_t2"/>
</dbReference>
<dbReference type="Proteomes" id="UP000306791">
    <property type="component" value="Unassembled WGS sequence"/>
</dbReference>
<keyword evidence="4" id="KW-0804">Transcription</keyword>
<evidence type="ECO:0000256" key="3">
    <source>
        <dbReference type="ARBA" id="ARBA00023082"/>
    </source>
</evidence>
<dbReference type="Pfam" id="PF04542">
    <property type="entry name" value="Sigma70_r2"/>
    <property type="match status" value="1"/>
</dbReference>
<evidence type="ECO:0000259" key="6">
    <source>
        <dbReference type="Pfam" id="PF08281"/>
    </source>
</evidence>
<comment type="similarity">
    <text evidence="1">Belongs to the sigma-70 factor family. ECF subfamily.</text>
</comment>
<dbReference type="Gene3D" id="1.10.1740.10">
    <property type="match status" value="1"/>
</dbReference>
<proteinExistence type="inferred from homology"/>
<reference evidence="7 8" key="1">
    <citation type="submission" date="2019-05" db="EMBL/GenBank/DDBJ databases">
        <title>Microbulbifer harenosus sp. nov., an alginate-degrading bacterium isolated from coastal sand.</title>
        <authorList>
            <person name="Huang H."/>
            <person name="Mo K."/>
            <person name="Bao S."/>
        </authorList>
    </citation>
    <scope>NUCLEOTIDE SEQUENCE [LARGE SCALE GENOMIC DNA]</scope>
    <source>
        <strain evidence="7 8">HB161719</strain>
    </source>
</reference>
<evidence type="ECO:0000256" key="2">
    <source>
        <dbReference type="ARBA" id="ARBA00023015"/>
    </source>
</evidence>
<sequence length="165" mass="18681">MPELNAEQSSLTLQLIEGAPRLKRFVQRHADNATDVADLYQESITRVLEQAREQRINNPVAYAIRIARNLIINRGPVAHAEETEMVCPGPSPEENTSRQQQLQEILTILETMPALRREVFIRRRLDGESREEIARALGISVEAVKKHISRALADIQRALDEGRIA</sequence>
<evidence type="ECO:0000313" key="7">
    <source>
        <dbReference type="EMBL" id="TLM76755.1"/>
    </source>
</evidence>
<dbReference type="InterPro" id="IPR039425">
    <property type="entry name" value="RNA_pol_sigma-70-like"/>
</dbReference>
<dbReference type="RefSeq" id="WP_138236073.1">
    <property type="nucleotide sequence ID" value="NZ_CP185860.1"/>
</dbReference>
<dbReference type="NCBIfam" id="TIGR02937">
    <property type="entry name" value="sigma70-ECF"/>
    <property type="match status" value="1"/>
</dbReference>
<comment type="caution">
    <text evidence="7">The sequence shown here is derived from an EMBL/GenBank/DDBJ whole genome shotgun (WGS) entry which is preliminary data.</text>
</comment>
<evidence type="ECO:0000256" key="1">
    <source>
        <dbReference type="ARBA" id="ARBA00010641"/>
    </source>
</evidence>
<dbReference type="PANTHER" id="PTHR43133:SF63">
    <property type="entry name" value="RNA POLYMERASE SIGMA FACTOR FECI-RELATED"/>
    <property type="match status" value="1"/>
</dbReference>
<accession>A0ABY2UGF2</accession>
<gene>
    <name evidence="7" type="ORF">FDY93_12395</name>
</gene>
<dbReference type="Gene3D" id="1.10.10.10">
    <property type="entry name" value="Winged helix-like DNA-binding domain superfamily/Winged helix DNA-binding domain"/>
    <property type="match status" value="1"/>
</dbReference>
<evidence type="ECO:0000259" key="5">
    <source>
        <dbReference type="Pfam" id="PF04542"/>
    </source>
</evidence>
<dbReference type="SUPFAM" id="SSF88946">
    <property type="entry name" value="Sigma2 domain of RNA polymerase sigma factors"/>
    <property type="match status" value="1"/>
</dbReference>
<dbReference type="InterPro" id="IPR013325">
    <property type="entry name" value="RNA_pol_sigma_r2"/>
</dbReference>
<dbReference type="InterPro" id="IPR013324">
    <property type="entry name" value="RNA_pol_sigma_r3/r4-like"/>
</dbReference>
<dbReference type="InterPro" id="IPR014284">
    <property type="entry name" value="RNA_pol_sigma-70_dom"/>
</dbReference>
<protein>
    <submittedName>
        <fullName evidence="7">Sigma-70 family RNA polymerase sigma factor</fullName>
    </submittedName>
</protein>
<name>A0ABY2UGF2_9GAMM</name>
<dbReference type="Pfam" id="PF08281">
    <property type="entry name" value="Sigma70_r4_2"/>
    <property type="match status" value="1"/>
</dbReference>
<feature type="domain" description="RNA polymerase sigma factor 70 region 4 type 2" evidence="6">
    <location>
        <begin position="103"/>
        <end position="154"/>
    </location>
</feature>
<evidence type="ECO:0000256" key="4">
    <source>
        <dbReference type="ARBA" id="ARBA00023163"/>
    </source>
</evidence>
<keyword evidence="3" id="KW-0731">Sigma factor</keyword>
<dbReference type="PANTHER" id="PTHR43133">
    <property type="entry name" value="RNA POLYMERASE ECF-TYPE SIGMA FACTO"/>
    <property type="match status" value="1"/>
</dbReference>
<keyword evidence="8" id="KW-1185">Reference proteome</keyword>
<dbReference type="SUPFAM" id="SSF88659">
    <property type="entry name" value="Sigma3 and sigma4 domains of RNA polymerase sigma factors"/>
    <property type="match status" value="1"/>
</dbReference>
<dbReference type="InterPro" id="IPR036388">
    <property type="entry name" value="WH-like_DNA-bd_sf"/>
</dbReference>
<dbReference type="EMBL" id="VANI01000012">
    <property type="protein sequence ID" value="TLM76755.1"/>
    <property type="molecule type" value="Genomic_DNA"/>
</dbReference>
<dbReference type="InterPro" id="IPR007627">
    <property type="entry name" value="RNA_pol_sigma70_r2"/>
</dbReference>
<organism evidence="7 8">
    <name type="scientific">Microbulbifer harenosus</name>
    <dbReference type="NCBI Taxonomy" id="2576840"/>
    <lineage>
        <taxon>Bacteria</taxon>
        <taxon>Pseudomonadati</taxon>
        <taxon>Pseudomonadota</taxon>
        <taxon>Gammaproteobacteria</taxon>
        <taxon>Cellvibrionales</taxon>
        <taxon>Microbulbiferaceae</taxon>
        <taxon>Microbulbifer</taxon>
    </lineage>
</organism>
<keyword evidence="2" id="KW-0805">Transcription regulation</keyword>
<evidence type="ECO:0000313" key="8">
    <source>
        <dbReference type="Proteomes" id="UP000306791"/>
    </source>
</evidence>
<feature type="domain" description="RNA polymerase sigma-70 region 2" evidence="5">
    <location>
        <begin position="19"/>
        <end position="74"/>
    </location>
</feature>